<dbReference type="InterPro" id="IPR016193">
    <property type="entry name" value="Cytidine_deaminase-like"/>
</dbReference>
<dbReference type="RefSeq" id="WP_002705825.1">
    <property type="nucleotide sequence ID" value="NZ_AGRW01000052.1"/>
</dbReference>
<keyword evidence="9 12" id="KW-0862">Zinc</keyword>
<dbReference type="GO" id="GO:0050661">
    <property type="term" value="F:NADP binding"/>
    <property type="evidence" value="ECO:0007669"/>
    <property type="project" value="InterPro"/>
</dbReference>
<comment type="pathway">
    <text evidence="3 9">Cofactor biosynthesis; riboflavin biosynthesis; 5-amino-6-(D-ribitylamino)uracil from GTP: step 3/4.</text>
</comment>
<keyword evidence="9" id="KW-0686">Riboflavin biosynthesis</keyword>
<feature type="binding site" evidence="11">
    <location>
        <position position="161"/>
    </location>
    <ligand>
        <name>NADP(+)</name>
        <dbReference type="ChEBI" id="CHEBI:58349"/>
    </ligand>
</feature>
<feature type="domain" description="CMP/dCMP-type deaminase" evidence="13">
    <location>
        <begin position="5"/>
        <end position="130"/>
    </location>
</feature>
<proteinExistence type="inferred from homology"/>
<evidence type="ECO:0000256" key="4">
    <source>
        <dbReference type="ARBA" id="ARBA00005259"/>
    </source>
</evidence>
<dbReference type="PANTHER" id="PTHR38011">
    <property type="entry name" value="DIHYDROFOLATE REDUCTASE FAMILY PROTEIN (AFU_ORTHOLOGUE AFUA_8G06820)"/>
    <property type="match status" value="1"/>
</dbReference>
<dbReference type="STRING" id="907348.TresaDRAFT_0906"/>
<dbReference type="Gene3D" id="3.40.140.10">
    <property type="entry name" value="Cytidine Deaminase, domain 2"/>
    <property type="match status" value="1"/>
</dbReference>
<evidence type="ECO:0000256" key="1">
    <source>
        <dbReference type="ARBA" id="ARBA00002151"/>
    </source>
</evidence>
<dbReference type="Proteomes" id="UP000003571">
    <property type="component" value="Unassembled WGS sequence"/>
</dbReference>
<dbReference type="Gene3D" id="3.40.430.10">
    <property type="entry name" value="Dihydrofolate Reductase, subunit A"/>
    <property type="match status" value="1"/>
</dbReference>
<evidence type="ECO:0000313" key="15">
    <source>
        <dbReference type="Proteomes" id="UP000003571"/>
    </source>
</evidence>
<dbReference type="InterPro" id="IPR002734">
    <property type="entry name" value="RibDG_C"/>
</dbReference>
<dbReference type="InterPro" id="IPR002125">
    <property type="entry name" value="CMP_dCMP_dom"/>
</dbReference>
<comment type="pathway">
    <text evidence="2 9">Cofactor biosynthesis; riboflavin biosynthesis; 5-amino-6-(D-ribitylamino)uracil from GTP: step 2/4.</text>
</comment>
<feature type="active site" description="Proton donor" evidence="10">
    <location>
        <position position="56"/>
    </location>
</feature>
<feature type="binding site" evidence="12">
    <location>
        <position position="82"/>
    </location>
    <ligand>
        <name>Zn(2+)</name>
        <dbReference type="ChEBI" id="CHEBI:29105"/>
        <note>catalytic</note>
    </ligand>
</feature>
<organism evidence="14 15">
    <name type="scientific">Treponema saccharophilum DSM 2985</name>
    <dbReference type="NCBI Taxonomy" id="907348"/>
    <lineage>
        <taxon>Bacteria</taxon>
        <taxon>Pseudomonadati</taxon>
        <taxon>Spirochaetota</taxon>
        <taxon>Spirochaetia</taxon>
        <taxon>Spirochaetales</taxon>
        <taxon>Treponemataceae</taxon>
        <taxon>Treponema</taxon>
    </lineage>
</organism>
<dbReference type="SUPFAM" id="SSF53597">
    <property type="entry name" value="Dihydrofolate reductase-like"/>
    <property type="match status" value="1"/>
</dbReference>
<evidence type="ECO:0000256" key="9">
    <source>
        <dbReference type="PIRNR" id="PIRNR006769"/>
    </source>
</evidence>
<keyword evidence="6 9" id="KW-0521">NADP</keyword>
<comment type="similarity">
    <text evidence="4 9">In the N-terminal section; belongs to the cytidine and deoxycytidylate deaminase family.</text>
</comment>
<dbReference type="PROSITE" id="PS51747">
    <property type="entry name" value="CYT_DCMP_DEAMINASES_2"/>
    <property type="match status" value="1"/>
</dbReference>
<keyword evidence="9 12" id="KW-0479">Metal-binding</keyword>
<feature type="binding site" evidence="11">
    <location>
        <position position="175"/>
    </location>
    <ligand>
        <name>substrate</name>
    </ligand>
</feature>
<reference evidence="14 15" key="1">
    <citation type="submission" date="2011-09" db="EMBL/GenBank/DDBJ databases">
        <title>The draft genome of Treponema saccharophilum DSM 2985.</title>
        <authorList>
            <consortium name="US DOE Joint Genome Institute (JGI-PGF)"/>
            <person name="Lucas S."/>
            <person name="Copeland A."/>
            <person name="Lapidus A."/>
            <person name="Glavina del Rio T."/>
            <person name="Dalin E."/>
            <person name="Tice H."/>
            <person name="Bruce D."/>
            <person name="Goodwin L."/>
            <person name="Pitluck S."/>
            <person name="Peters L."/>
            <person name="Kyrpides N."/>
            <person name="Mavromatis K."/>
            <person name="Ivanova N."/>
            <person name="Markowitz V."/>
            <person name="Cheng J.-F."/>
            <person name="Hugenholtz P."/>
            <person name="Woyke T."/>
            <person name="Wu D."/>
            <person name="Gronow S."/>
            <person name="Wellnitz S."/>
            <person name="Brambilla E."/>
            <person name="Klenk H.-P."/>
            <person name="Eisen J.A."/>
        </authorList>
    </citation>
    <scope>NUCLEOTIDE SEQUENCE [LARGE SCALE GENOMIC DNA]</scope>
    <source>
        <strain evidence="14 15">DSM 2985</strain>
    </source>
</reference>
<dbReference type="UniPathway" id="UPA00275">
    <property type="reaction ID" value="UER00401"/>
</dbReference>
<feature type="binding site" evidence="11">
    <location>
        <position position="231"/>
    </location>
    <ligand>
        <name>NADP(+)</name>
        <dbReference type="ChEBI" id="CHEBI:58349"/>
    </ligand>
</feature>
<evidence type="ECO:0000256" key="2">
    <source>
        <dbReference type="ARBA" id="ARBA00004882"/>
    </source>
</evidence>
<evidence type="ECO:0000256" key="5">
    <source>
        <dbReference type="ARBA" id="ARBA00007417"/>
    </source>
</evidence>
<dbReference type="GO" id="GO:0009231">
    <property type="term" value="P:riboflavin biosynthetic process"/>
    <property type="evidence" value="ECO:0007669"/>
    <property type="project" value="UniProtKB-UniPathway"/>
</dbReference>
<dbReference type="GO" id="GO:0046872">
    <property type="term" value="F:metal ion binding"/>
    <property type="evidence" value="ECO:0007669"/>
    <property type="project" value="UniProtKB-KW"/>
</dbReference>
<dbReference type="InterPro" id="IPR004794">
    <property type="entry name" value="Eubact_RibD"/>
</dbReference>
<evidence type="ECO:0000256" key="8">
    <source>
        <dbReference type="ARBA" id="ARBA00023268"/>
    </source>
</evidence>
<evidence type="ECO:0000256" key="7">
    <source>
        <dbReference type="ARBA" id="ARBA00023002"/>
    </source>
</evidence>
<keyword evidence="7 9" id="KW-0560">Oxidoreductase</keyword>
<evidence type="ECO:0000256" key="10">
    <source>
        <dbReference type="PIRSR" id="PIRSR006769-1"/>
    </source>
</evidence>
<comment type="caution">
    <text evidence="14">The sequence shown here is derived from an EMBL/GenBank/DDBJ whole genome shotgun (WGS) entry which is preliminary data.</text>
</comment>
<gene>
    <name evidence="14" type="ORF">TresaDRAFT_0906</name>
</gene>
<dbReference type="EMBL" id="AGRW01000052">
    <property type="protein sequence ID" value="EIC01081.1"/>
    <property type="molecule type" value="Genomic_DNA"/>
</dbReference>
<dbReference type="eggNOG" id="COG1985">
    <property type="taxonomic scope" value="Bacteria"/>
</dbReference>
<dbReference type="CDD" id="cd01284">
    <property type="entry name" value="Riboflavin_deaminase-reductase"/>
    <property type="match status" value="1"/>
</dbReference>
<dbReference type="OrthoDB" id="9800865at2"/>
<dbReference type="InterPro" id="IPR024072">
    <property type="entry name" value="DHFR-like_dom_sf"/>
</dbReference>
<dbReference type="Pfam" id="PF00383">
    <property type="entry name" value="dCMP_cyt_deam_1"/>
    <property type="match status" value="1"/>
</dbReference>
<evidence type="ECO:0000313" key="14">
    <source>
        <dbReference type="EMBL" id="EIC01081.1"/>
    </source>
</evidence>
<evidence type="ECO:0000259" key="13">
    <source>
        <dbReference type="PROSITE" id="PS51747"/>
    </source>
</evidence>
<feature type="binding site" evidence="11">
    <location>
        <position position="214"/>
    </location>
    <ligand>
        <name>substrate</name>
    </ligand>
</feature>
<dbReference type="NCBIfam" id="TIGR00227">
    <property type="entry name" value="ribD_Cterm"/>
    <property type="match status" value="1"/>
</dbReference>
<comment type="catalytic activity">
    <reaction evidence="9">
        <text>5-amino-6-(5-phospho-D-ribitylamino)uracil + NADP(+) = 5-amino-6-(5-phospho-D-ribosylamino)uracil + NADPH + H(+)</text>
        <dbReference type="Rhea" id="RHEA:17845"/>
        <dbReference type="ChEBI" id="CHEBI:15378"/>
        <dbReference type="ChEBI" id="CHEBI:57783"/>
        <dbReference type="ChEBI" id="CHEBI:58349"/>
        <dbReference type="ChEBI" id="CHEBI:58421"/>
        <dbReference type="ChEBI" id="CHEBI:58453"/>
        <dbReference type="EC" id="1.1.1.193"/>
    </reaction>
</comment>
<dbReference type="SUPFAM" id="SSF53927">
    <property type="entry name" value="Cytidine deaminase-like"/>
    <property type="match status" value="1"/>
</dbReference>
<feature type="binding site" evidence="11">
    <location>
        <position position="211"/>
    </location>
    <ligand>
        <name>substrate</name>
    </ligand>
</feature>
<evidence type="ECO:0000256" key="11">
    <source>
        <dbReference type="PIRSR" id="PIRSR006769-2"/>
    </source>
</evidence>
<evidence type="ECO:0000256" key="3">
    <source>
        <dbReference type="ARBA" id="ARBA00004910"/>
    </source>
</evidence>
<name>H7EN17_9SPIR</name>
<feature type="binding site" evidence="11">
    <location>
        <begin position="308"/>
        <end position="314"/>
    </location>
    <ligand>
        <name>NADP(+)</name>
        <dbReference type="ChEBI" id="CHEBI:58349"/>
    </ligand>
</feature>
<dbReference type="PANTHER" id="PTHR38011:SF7">
    <property type="entry name" value="2,5-DIAMINO-6-RIBOSYLAMINO-4(3H)-PYRIMIDINONE 5'-PHOSPHATE REDUCTASE"/>
    <property type="match status" value="1"/>
</dbReference>
<comment type="cofactor">
    <cofactor evidence="9 12">
        <name>Zn(2+)</name>
        <dbReference type="ChEBI" id="CHEBI:29105"/>
    </cofactor>
    <text evidence="9 12">Binds 1 zinc ion.</text>
</comment>
<feature type="binding site" evidence="11">
    <location>
        <position position="306"/>
    </location>
    <ligand>
        <name>substrate</name>
    </ligand>
</feature>
<comment type="function">
    <text evidence="1 9">Converts 2,5-diamino-6-(ribosylamino)-4(3h)-pyrimidinone 5'-phosphate into 5-amino-6-(ribosylamino)-2,4(1h,3h)-pyrimidinedione 5'-phosphate.</text>
</comment>
<feature type="binding site" evidence="11">
    <location>
        <position position="207"/>
    </location>
    <ligand>
        <name>NADP(+)</name>
        <dbReference type="ChEBI" id="CHEBI:58349"/>
    </ligand>
</feature>
<dbReference type="InterPro" id="IPR011549">
    <property type="entry name" value="RibD_C"/>
</dbReference>
<dbReference type="AlphaFoldDB" id="H7EN17"/>
<dbReference type="GO" id="GO:0008835">
    <property type="term" value="F:diaminohydroxyphosphoribosylaminopyrimidine deaminase activity"/>
    <property type="evidence" value="ECO:0007669"/>
    <property type="project" value="UniProtKB-EC"/>
</dbReference>
<dbReference type="EC" id="3.5.4.26" evidence="9"/>
<dbReference type="EC" id="1.1.1.193" evidence="9"/>
<feature type="binding site" evidence="11">
    <location>
        <position position="177"/>
    </location>
    <ligand>
        <name>NADP(+)</name>
        <dbReference type="ChEBI" id="CHEBI:58349"/>
    </ligand>
</feature>
<evidence type="ECO:0000256" key="6">
    <source>
        <dbReference type="ARBA" id="ARBA00022857"/>
    </source>
</evidence>
<protein>
    <recommendedName>
        <fullName evidence="9">Riboflavin biosynthesis protein RibD</fullName>
    </recommendedName>
    <domain>
        <recommendedName>
            <fullName evidence="9">Diaminohydroxyphosphoribosylaminopyrimidine deaminase</fullName>
            <shortName evidence="9">DRAP deaminase</shortName>
            <ecNumber evidence="9">3.5.4.26</ecNumber>
        </recommendedName>
        <alternativeName>
            <fullName evidence="9">Riboflavin-specific deaminase</fullName>
        </alternativeName>
    </domain>
    <domain>
        <recommendedName>
            <fullName evidence="9">5-amino-6-(5-phosphoribosylamino)uracil reductase</fullName>
            <ecNumber evidence="9">1.1.1.193</ecNumber>
        </recommendedName>
        <alternativeName>
            <fullName evidence="9">HTP reductase</fullName>
        </alternativeName>
    </domain>
</protein>
<dbReference type="PIRSF" id="PIRSF006769">
    <property type="entry name" value="RibD"/>
    <property type="match status" value="1"/>
</dbReference>
<dbReference type="InterPro" id="IPR050765">
    <property type="entry name" value="Riboflavin_Biosynth_HTPR"/>
</dbReference>
<comment type="similarity">
    <text evidence="5 9">In the C-terminal section; belongs to the HTP reductase family.</text>
</comment>
<sequence>MADTEKSAEFMLLAINEAKKGEGFTHPNPLVGAVLVKDGIVLATGYHHRYGDLHAERDCLKNAREKGVDTKGATMYVTLEPCCHTGKQPPCTNAIIEAGIARVVIGSRDPNNLVNGKGVEQLKAAGIEVVQDFLKEECDKLNEVFFYYITHKMPYVILKYAMTADGRTATVSGKSKWITGEKARENVHRTRASVAAVMTGIGTVKADDPLLTCRLDDGKEHHQPERIVIDTNLEIPEESALVKSAKTSKVTVIYGFFNPHTSDRREWLFHQGVETASFSLDEKHRINIKEVLEYLASIGIDSILVESGGELAASVLPFANEVHAYVAPKIFGGVSDIRVPIRGDGVDSPDDAVQFSLLGVEQFGDDVLLKYKRGAGGEV</sequence>
<dbReference type="eggNOG" id="COG0117">
    <property type="taxonomic scope" value="Bacteria"/>
</dbReference>
<feature type="binding site" evidence="11">
    <location>
        <position position="191"/>
    </location>
    <ligand>
        <name>substrate</name>
    </ligand>
</feature>
<feature type="binding site" evidence="11">
    <location>
        <position position="203"/>
    </location>
    <ligand>
        <name>substrate</name>
    </ligand>
</feature>
<keyword evidence="8" id="KW-0511">Multifunctional enzyme</keyword>
<feature type="binding site" evidence="12">
    <location>
        <position position="54"/>
    </location>
    <ligand>
        <name>Zn(2+)</name>
        <dbReference type="ChEBI" id="CHEBI:29105"/>
        <note>catalytic</note>
    </ligand>
</feature>
<keyword evidence="15" id="KW-1185">Reference proteome</keyword>
<dbReference type="NCBIfam" id="TIGR00326">
    <property type="entry name" value="eubact_ribD"/>
    <property type="match status" value="1"/>
</dbReference>
<feature type="binding site" evidence="12">
    <location>
        <position position="91"/>
    </location>
    <ligand>
        <name>Zn(2+)</name>
        <dbReference type="ChEBI" id="CHEBI:29105"/>
        <note>catalytic</note>
    </ligand>
</feature>
<accession>H7EN17</accession>
<evidence type="ECO:0000256" key="12">
    <source>
        <dbReference type="PIRSR" id="PIRSR006769-3"/>
    </source>
</evidence>
<dbReference type="Pfam" id="PF01872">
    <property type="entry name" value="RibD_C"/>
    <property type="match status" value="1"/>
</dbReference>
<comment type="catalytic activity">
    <reaction evidence="9">
        <text>2,5-diamino-6-hydroxy-4-(5-phosphoribosylamino)-pyrimidine + H2O + H(+) = 5-amino-6-(5-phospho-D-ribosylamino)uracil + NH4(+)</text>
        <dbReference type="Rhea" id="RHEA:21868"/>
        <dbReference type="ChEBI" id="CHEBI:15377"/>
        <dbReference type="ChEBI" id="CHEBI:15378"/>
        <dbReference type="ChEBI" id="CHEBI:28938"/>
        <dbReference type="ChEBI" id="CHEBI:58453"/>
        <dbReference type="ChEBI" id="CHEBI:58614"/>
        <dbReference type="EC" id="3.5.4.26"/>
    </reaction>
</comment>
<dbReference type="GO" id="GO:0008703">
    <property type="term" value="F:5-amino-6-(5-phosphoribosylamino)uracil reductase activity"/>
    <property type="evidence" value="ECO:0007669"/>
    <property type="project" value="UniProtKB-EC"/>
</dbReference>
<keyword evidence="9 14" id="KW-0378">Hydrolase</keyword>
<dbReference type="PATRIC" id="fig|907348.3.peg.2329"/>